<dbReference type="GO" id="GO:0000981">
    <property type="term" value="F:DNA-binding transcription factor activity, RNA polymerase II-specific"/>
    <property type="evidence" value="ECO:0007669"/>
    <property type="project" value="InterPro"/>
</dbReference>
<organism evidence="3 4">
    <name type="scientific">Cryphonectria parasitica (strain ATCC 38755 / EP155)</name>
    <dbReference type="NCBI Taxonomy" id="660469"/>
    <lineage>
        <taxon>Eukaryota</taxon>
        <taxon>Fungi</taxon>
        <taxon>Dikarya</taxon>
        <taxon>Ascomycota</taxon>
        <taxon>Pezizomycotina</taxon>
        <taxon>Sordariomycetes</taxon>
        <taxon>Sordariomycetidae</taxon>
        <taxon>Diaporthales</taxon>
        <taxon>Cryphonectriaceae</taxon>
        <taxon>Cryphonectria-Endothia species complex</taxon>
        <taxon>Cryphonectria</taxon>
    </lineage>
</organism>
<sequence length="498" mass="56320">MFCNQTVETWGKPNFADLENIERSSQKGRKGALSEEVRANALKVRQTGACFCCHIRKVKCDQQRPCKNCVKLCAQVPEAVCWKFPDFNEILFPEMMRSHLRRDETARFIEENVASFTMDGVETPCRVTLSSGPSIGAKLVLVAKFFTARHPDSDINRHWFHFVDKDSHCVELEALRSAPIGLDIADGAAGGSQRSELRRKVEAYVDALAADPGYGQQVTDSMYRSFVPRRVLALVQQYAAQSGAPIVRRALAIYGMHYIMTRHLTMTPQCIASLRQVNPVSATGGFLTPRLLNRQIKSVIDDLMQQEVNALFDDLTKRLKGKSRIQWAPCLAAFLVFCLLMEAIEAAADAFVVTDDEIEIRNKRPIRFGPRYAFQINDSIENMPFKQFAFQFHNIYQTHSRDASAKSFNPLFGEGLNDLGDLDPGALEMVLGLRNLMECHCEYPLRTWNEMDWLTCDPILPSTGGHTYPMDSQDQYIGRLVSKFLLSFERPSYIFASV</sequence>
<dbReference type="InterPro" id="IPR052973">
    <property type="entry name" value="Fungal_sec-metab_reg_TF"/>
</dbReference>
<dbReference type="PROSITE" id="PS50048">
    <property type="entry name" value="ZN2_CY6_FUNGAL_2"/>
    <property type="match status" value="1"/>
</dbReference>
<accession>A0A9P4YBV7</accession>
<dbReference type="CDD" id="cd00067">
    <property type="entry name" value="GAL4"/>
    <property type="match status" value="1"/>
</dbReference>
<name>A0A9P4YBV7_CRYP1</name>
<feature type="domain" description="Zn(2)-C6 fungal-type" evidence="2">
    <location>
        <begin position="49"/>
        <end position="81"/>
    </location>
</feature>
<evidence type="ECO:0000313" key="3">
    <source>
        <dbReference type="EMBL" id="KAF3770185.1"/>
    </source>
</evidence>
<dbReference type="InterPro" id="IPR001138">
    <property type="entry name" value="Zn2Cys6_DnaBD"/>
</dbReference>
<dbReference type="InterPro" id="IPR036864">
    <property type="entry name" value="Zn2-C6_fun-type_DNA-bd_sf"/>
</dbReference>
<proteinExistence type="predicted"/>
<dbReference type="PANTHER" id="PTHR35392:SF5">
    <property type="entry name" value="ZN(2)-C6 FUNGAL-TYPE DOMAIN-CONTAINING PROTEIN"/>
    <property type="match status" value="1"/>
</dbReference>
<dbReference type="SUPFAM" id="SSF57701">
    <property type="entry name" value="Zn2/Cys6 DNA-binding domain"/>
    <property type="match status" value="1"/>
</dbReference>
<dbReference type="GeneID" id="63835237"/>
<dbReference type="PANTHER" id="PTHR35392">
    <property type="entry name" value="ZN(II)2CYS6 TRANSCRIPTION FACTOR (EUROFUNG)-RELATED-RELATED"/>
    <property type="match status" value="1"/>
</dbReference>
<keyword evidence="1" id="KW-0539">Nucleus</keyword>
<comment type="caution">
    <text evidence="3">The sequence shown here is derived from an EMBL/GenBank/DDBJ whole genome shotgun (WGS) entry which is preliminary data.</text>
</comment>
<keyword evidence="4" id="KW-1185">Reference proteome</keyword>
<evidence type="ECO:0000256" key="1">
    <source>
        <dbReference type="ARBA" id="ARBA00023242"/>
    </source>
</evidence>
<protein>
    <recommendedName>
        <fullName evidence="2">Zn(2)-C6 fungal-type domain-containing protein</fullName>
    </recommendedName>
</protein>
<dbReference type="RefSeq" id="XP_040781146.1">
    <property type="nucleotide sequence ID" value="XM_040918108.1"/>
</dbReference>
<dbReference type="GO" id="GO:0008270">
    <property type="term" value="F:zinc ion binding"/>
    <property type="evidence" value="ECO:0007669"/>
    <property type="project" value="InterPro"/>
</dbReference>
<dbReference type="AlphaFoldDB" id="A0A9P4YBV7"/>
<dbReference type="OrthoDB" id="4226666at2759"/>
<reference evidence="3" key="1">
    <citation type="journal article" date="2020" name="Phytopathology">
        <title>Genome sequence of the chestnut blight fungus Cryphonectria parasitica EP155: A fundamental resource for an archetypical invasive plant pathogen.</title>
        <authorList>
            <person name="Crouch J.A."/>
            <person name="Dawe A."/>
            <person name="Aerts A."/>
            <person name="Barry K."/>
            <person name="Churchill A.C.L."/>
            <person name="Grimwood J."/>
            <person name="Hillman B."/>
            <person name="Milgroom M.G."/>
            <person name="Pangilinan J."/>
            <person name="Smith M."/>
            <person name="Salamov A."/>
            <person name="Schmutz J."/>
            <person name="Yadav J."/>
            <person name="Grigoriev I.V."/>
            <person name="Nuss D."/>
        </authorList>
    </citation>
    <scope>NUCLEOTIDE SEQUENCE</scope>
    <source>
        <strain evidence="3">EP155</strain>
    </source>
</reference>
<gene>
    <name evidence="3" type="ORF">M406DRAFT_271268</name>
</gene>
<evidence type="ECO:0000313" key="4">
    <source>
        <dbReference type="Proteomes" id="UP000803844"/>
    </source>
</evidence>
<dbReference type="Proteomes" id="UP000803844">
    <property type="component" value="Unassembled WGS sequence"/>
</dbReference>
<evidence type="ECO:0000259" key="2">
    <source>
        <dbReference type="PROSITE" id="PS50048"/>
    </source>
</evidence>
<dbReference type="EMBL" id="MU032344">
    <property type="protein sequence ID" value="KAF3770185.1"/>
    <property type="molecule type" value="Genomic_DNA"/>
</dbReference>